<keyword evidence="1" id="KW-0812">Transmembrane</keyword>
<proteinExistence type="predicted"/>
<dbReference type="Proteomes" id="UP000199013">
    <property type="component" value="Unassembled WGS sequence"/>
</dbReference>
<dbReference type="EMBL" id="FLUV01001015">
    <property type="protein sequence ID" value="SBW22274.1"/>
    <property type="molecule type" value="Genomic_DNA"/>
</dbReference>
<feature type="transmembrane region" description="Helical" evidence="1">
    <location>
        <begin position="139"/>
        <end position="155"/>
    </location>
</feature>
<gene>
    <name evidence="2" type="ORF">FDG2_2401</name>
</gene>
<keyword evidence="3" id="KW-1185">Reference proteome</keyword>
<sequence length="173" mass="18168">MIRVALTQVDIPQWRGAWILSTLFSGSDGTSIAGKYTAGRLGSNGASGVAFDYVLNTQPWFGYGAGGLAVPYDSSWIEAVIVGGIVGVVLFALVLAVLVGAWLSGRPAQSGAQRPFTTSVLAMSLAATAGLPAFTANRVGIFIWIFLALLILVGESQRDNVPEILENPLEKTL</sequence>
<evidence type="ECO:0000256" key="1">
    <source>
        <dbReference type="SAM" id="Phobius"/>
    </source>
</evidence>
<evidence type="ECO:0008006" key="4">
    <source>
        <dbReference type="Google" id="ProtNLM"/>
    </source>
</evidence>
<keyword evidence="1" id="KW-0472">Membrane</keyword>
<organism evidence="2 3">
    <name type="scientific">Candidatus Protofrankia californiensis</name>
    <dbReference type="NCBI Taxonomy" id="1839754"/>
    <lineage>
        <taxon>Bacteria</taxon>
        <taxon>Bacillati</taxon>
        <taxon>Actinomycetota</taxon>
        <taxon>Actinomycetes</taxon>
        <taxon>Frankiales</taxon>
        <taxon>Frankiaceae</taxon>
        <taxon>Protofrankia</taxon>
    </lineage>
</organism>
<evidence type="ECO:0000313" key="3">
    <source>
        <dbReference type="Proteomes" id="UP000199013"/>
    </source>
</evidence>
<accession>A0A1C3NXJ4</accession>
<feature type="transmembrane region" description="Helical" evidence="1">
    <location>
        <begin position="79"/>
        <end position="103"/>
    </location>
</feature>
<reference evidence="3" key="1">
    <citation type="submission" date="2016-02" db="EMBL/GenBank/DDBJ databases">
        <authorList>
            <person name="Wibberg D."/>
        </authorList>
    </citation>
    <scope>NUCLEOTIDE SEQUENCE [LARGE SCALE GENOMIC DNA]</scope>
</reference>
<name>A0A1C3NXJ4_9ACTN</name>
<dbReference type="AlphaFoldDB" id="A0A1C3NXJ4"/>
<keyword evidence="1" id="KW-1133">Transmembrane helix</keyword>
<evidence type="ECO:0000313" key="2">
    <source>
        <dbReference type="EMBL" id="SBW22274.1"/>
    </source>
</evidence>
<protein>
    <recommendedName>
        <fullName evidence="4">O-antigen polymerase</fullName>
    </recommendedName>
</protein>